<protein>
    <submittedName>
        <fullName evidence="3">Biotin--acetyl-CoA-carboxylase ligase</fullName>
    </submittedName>
</protein>
<keyword evidence="1 3" id="KW-0436">Ligase</keyword>
<dbReference type="Pfam" id="PF03099">
    <property type="entry name" value="BPL_LplA_LipB"/>
    <property type="match status" value="1"/>
</dbReference>
<dbReference type="PATRIC" id="fig|1202724.3.peg.129"/>
<evidence type="ECO:0000313" key="4">
    <source>
        <dbReference type="Proteomes" id="UP000037755"/>
    </source>
</evidence>
<dbReference type="NCBIfam" id="TIGR00121">
    <property type="entry name" value="birA_ligase"/>
    <property type="match status" value="1"/>
</dbReference>
<dbReference type="AlphaFoldDB" id="A0A0M8MEQ5"/>
<dbReference type="InterPro" id="IPR004408">
    <property type="entry name" value="Biotin_CoA_COase_ligase"/>
</dbReference>
<dbReference type="PANTHER" id="PTHR12835">
    <property type="entry name" value="BIOTIN PROTEIN LIGASE"/>
    <property type="match status" value="1"/>
</dbReference>
<dbReference type="InterPro" id="IPR045864">
    <property type="entry name" value="aa-tRNA-synth_II/BPL/LPL"/>
</dbReference>
<dbReference type="GO" id="GO:0004077">
    <property type="term" value="F:biotin--[biotin carboxyl-carrier protein] ligase activity"/>
    <property type="evidence" value="ECO:0007669"/>
    <property type="project" value="InterPro"/>
</dbReference>
<sequence>MNIIKLNAISSTNDYLKELNAATPAENFTTVVAEYQTAGKGQMGAKWNVEPGKNLTFSVLIKDVLPDVAGIFNLNVAVAVSVVQALNSLALQEINIKWPNDILAGSKKIGGILIENAIKPDGSIQSVIGIGLNVNQTDFNGLPKASSLAIVSDKTFDKEQIMMAILNALRANVEFVNNNAQQLLDTYHSLLFKKNIPATFEKDGSRFVGIIQGVSASGNLIILHENDKVAEYGLKEIALLY</sequence>
<reference evidence="3 4" key="1">
    <citation type="submission" date="2015-08" db="EMBL/GenBank/DDBJ databases">
        <title>Whole genome sequence of Flavobacterium akiainvivens IK-1T, from decaying Wikstroemia oahuensis, an endemic Hawaiian shrub.</title>
        <authorList>
            <person name="Wan X."/>
            <person name="Hou S."/>
            <person name="Saito J."/>
            <person name="Donachie S."/>
        </authorList>
    </citation>
    <scope>NUCLEOTIDE SEQUENCE [LARGE SCALE GENOMIC DNA]</scope>
    <source>
        <strain evidence="3 4">IK-1</strain>
    </source>
</reference>
<dbReference type="RefSeq" id="WP_054405752.1">
    <property type="nucleotide sequence ID" value="NZ_FOYA01000013.1"/>
</dbReference>
<dbReference type="GO" id="GO:0005737">
    <property type="term" value="C:cytoplasm"/>
    <property type="evidence" value="ECO:0007669"/>
    <property type="project" value="TreeGrafter"/>
</dbReference>
<dbReference type="STRING" id="1202724.AM493_00665"/>
<accession>A0A0M8MEQ5</accession>
<evidence type="ECO:0000256" key="1">
    <source>
        <dbReference type="ARBA" id="ARBA00022598"/>
    </source>
</evidence>
<dbReference type="EMBL" id="LIYD01000005">
    <property type="protein sequence ID" value="KOS04721.1"/>
    <property type="molecule type" value="Genomic_DNA"/>
</dbReference>
<keyword evidence="4" id="KW-1185">Reference proteome</keyword>
<gene>
    <name evidence="3" type="ORF">AM493_00665</name>
</gene>
<dbReference type="InterPro" id="IPR004143">
    <property type="entry name" value="BPL_LPL_catalytic"/>
</dbReference>
<organism evidence="3 4">
    <name type="scientific">Flavobacterium akiainvivens</name>
    <dbReference type="NCBI Taxonomy" id="1202724"/>
    <lineage>
        <taxon>Bacteria</taxon>
        <taxon>Pseudomonadati</taxon>
        <taxon>Bacteroidota</taxon>
        <taxon>Flavobacteriia</taxon>
        <taxon>Flavobacteriales</taxon>
        <taxon>Flavobacteriaceae</taxon>
        <taxon>Flavobacterium</taxon>
    </lineage>
</organism>
<dbReference type="PROSITE" id="PS51733">
    <property type="entry name" value="BPL_LPL_CATALYTIC"/>
    <property type="match status" value="1"/>
</dbReference>
<dbReference type="OrthoDB" id="9807064at2"/>
<dbReference type="Gene3D" id="3.30.930.10">
    <property type="entry name" value="Bira Bifunctional Protein, Domain 2"/>
    <property type="match status" value="1"/>
</dbReference>
<comment type="caution">
    <text evidence="3">The sequence shown here is derived from an EMBL/GenBank/DDBJ whole genome shotgun (WGS) entry which is preliminary data.</text>
</comment>
<proteinExistence type="predicted"/>
<evidence type="ECO:0000259" key="2">
    <source>
        <dbReference type="PROSITE" id="PS51733"/>
    </source>
</evidence>
<dbReference type="Proteomes" id="UP000037755">
    <property type="component" value="Unassembled WGS sequence"/>
</dbReference>
<evidence type="ECO:0000313" key="3">
    <source>
        <dbReference type="EMBL" id="KOS04721.1"/>
    </source>
</evidence>
<name>A0A0M8MEQ5_9FLAO</name>
<dbReference type="CDD" id="cd16442">
    <property type="entry name" value="BPL"/>
    <property type="match status" value="1"/>
</dbReference>
<feature type="domain" description="BPL/LPL catalytic" evidence="2">
    <location>
        <begin position="1"/>
        <end position="177"/>
    </location>
</feature>
<dbReference type="PANTHER" id="PTHR12835:SF5">
    <property type="entry name" value="BIOTIN--PROTEIN LIGASE"/>
    <property type="match status" value="1"/>
</dbReference>
<dbReference type="SUPFAM" id="SSF55681">
    <property type="entry name" value="Class II aaRS and biotin synthetases"/>
    <property type="match status" value="1"/>
</dbReference>